<dbReference type="Proteomes" id="UP001590950">
    <property type="component" value="Unassembled WGS sequence"/>
</dbReference>
<name>A0ABR4AHN8_9LECA</name>
<keyword evidence="2" id="KW-1185">Reference proteome</keyword>
<dbReference type="Gene3D" id="3.80.10.10">
    <property type="entry name" value="Ribonuclease Inhibitor"/>
    <property type="match status" value="1"/>
</dbReference>
<protein>
    <recommendedName>
        <fullName evidence="3">F-box domain-containing protein</fullName>
    </recommendedName>
</protein>
<evidence type="ECO:0000313" key="2">
    <source>
        <dbReference type="Proteomes" id="UP001590950"/>
    </source>
</evidence>
<sequence length="544" mass="62026">MANLNVDVAALVCEEIYRTGAKPDLLTLAEVSVLWNAAVRPWLYRSVTLDFGSTKTLGTARLIKSLLSVDRRSTSRNHVRFLEITMPSPGAGDFKRRRLQSNVLNAITRLVGVLINLEAFKWSVREPMPESLLEALRSLPRLAERTAMLTFWGLNEERVYIKNLSAWEDITALAIEYRPREDVNLSRMTELLKYNQRRLLSRSSLKELSISYKDLYDSRFRDVVQMHSSGKIAPIEHLSLDHYQFPRSHRGLQHHINTSHLRRLTLTDCEDFDHLLHELSGNVQLKEFTLWRPIYHDQNANVQYVRLFHFLKTQAQLEVLDLEHIGLQRSATPLILSGMPLRSLRFHDLEDRLSVTEAGDIVEPIRVLKSIDAPTLDLIAVACPKLTSLSIDLTQVDIKTTSDALNALACNFLESLKHLEITTVFNTRAIDPNNRQMTNDRIYHIAFAVWPATLTTLRIKVETILGEPQYRGKTGVWLVTRDCMTGDLIVVDEVATAKERKFRTWKRALGPISSNLSRGDSDHWEQVLAPRMVSAGAKALKGLK</sequence>
<comment type="caution">
    <text evidence="1">The sequence shown here is derived from an EMBL/GenBank/DDBJ whole genome shotgun (WGS) entry which is preliminary data.</text>
</comment>
<proteinExistence type="predicted"/>
<evidence type="ECO:0000313" key="1">
    <source>
        <dbReference type="EMBL" id="KAL2044361.1"/>
    </source>
</evidence>
<dbReference type="InterPro" id="IPR032675">
    <property type="entry name" value="LRR_dom_sf"/>
</dbReference>
<accession>A0ABR4AHN8</accession>
<gene>
    <name evidence="1" type="ORF">N7G274_003066</name>
</gene>
<evidence type="ECO:0008006" key="3">
    <source>
        <dbReference type="Google" id="ProtNLM"/>
    </source>
</evidence>
<organism evidence="1 2">
    <name type="scientific">Stereocaulon virgatum</name>
    <dbReference type="NCBI Taxonomy" id="373712"/>
    <lineage>
        <taxon>Eukaryota</taxon>
        <taxon>Fungi</taxon>
        <taxon>Dikarya</taxon>
        <taxon>Ascomycota</taxon>
        <taxon>Pezizomycotina</taxon>
        <taxon>Lecanoromycetes</taxon>
        <taxon>OSLEUM clade</taxon>
        <taxon>Lecanoromycetidae</taxon>
        <taxon>Lecanorales</taxon>
        <taxon>Lecanorineae</taxon>
        <taxon>Stereocaulaceae</taxon>
        <taxon>Stereocaulon</taxon>
    </lineage>
</organism>
<dbReference type="SUPFAM" id="SSF52047">
    <property type="entry name" value="RNI-like"/>
    <property type="match status" value="1"/>
</dbReference>
<reference evidence="1 2" key="1">
    <citation type="submission" date="2024-09" db="EMBL/GenBank/DDBJ databases">
        <title>Rethinking Asexuality: The Enigmatic Case of Functional Sexual Genes in Lepraria (Stereocaulaceae).</title>
        <authorList>
            <person name="Doellman M."/>
            <person name="Sun Y."/>
            <person name="Barcenas-Pena A."/>
            <person name="Lumbsch H.T."/>
            <person name="Grewe F."/>
        </authorList>
    </citation>
    <scope>NUCLEOTIDE SEQUENCE [LARGE SCALE GENOMIC DNA]</scope>
    <source>
        <strain evidence="1 2">Mercado 3170</strain>
    </source>
</reference>
<dbReference type="EMBL" id="JBEFKJ010000009">
    <property type="protein sequence ID" value="KAL2044361.1"/>
    <property type="molecule type" value="Genomic_DNA"/>
</dbReference>